<keyword evidence="3" id="KW-0472">Membrane</keyword>
<dbReference type="PANTHER" id="PTHR11360:SF172">
    <property type="entry name" value="MAJOR FACILITATOR SUPERFAMILY (MFS) PROFILE DOMAIN-CONTAINING PROTEIN"/>
    <property type="match status" value="1"/>
</dbReference>
<dbReference type="InterPro" id="IPR020846">
    <property type="entry name" value="MFS_dom"/>
</dbReference>
<dbReference type="PANTHER" id="PTHR11360">
    <property type="entry name" value="MONOCARBOXYLATE TRANSPORTER"/>
    <property type="match status" value="1"/>
</dbReference>
<feature type="compositionally biased region" description="Acidic residues" evidence="2">
    <location>
        <begin position="275"/>
        <end position="291"/>
    </location>
</feature>
<feature type="transmembrane region" description="Helical" evidence="3">
    <location>
        <begin position="437"/>
        <end position="458"/>
    </location>
</feature>
<feature type="region of interest" description="Disordered" evidence="2">
    <location>
        <begin position="255"/>
        <end position="291"/>
    </location>
</feature>
<feature type="transmembrane region" description="Helical" evidence="3">
    <location>
        <begin position="180"/>
        <end position="198"/>
    </location>
</feature>
<feature type="compositionally biased region" description="Basic and acidic residues" evidence="2">
    <location>
        <begin position="255"/>
        <end position="264"/>
    </location>
</feature>
<dbReference type="GO" id="GO:0005886">
    <property type="term" value="C:plasma membrane"/>
    <property type="evidence" value="ECO:0000318"/>
    <property type="project" value="GO_Central"/>
</dbReference>
<dbReference type="InterPro" id="IPR011701">
    <property type="entry name" value="MFS"/>
</dbReference>
<feature type="transmembrane region" description="Helical" evidence="3">
    <location>
        <begin position="402"/>
        <end position="425"/>
    </location>
</feature>
<dbReference type="InterPro" id="IPR036259">
    <property type="entry name" value="MFS_trans_sf"/>
</dbReference>
<reference evidence="6" key="1">
    <citation type="submission" date="2015-02" db="EMBL/GenBank/DDBJ databases">
        <title>Genome sequencing for Strongylocentrotus purpuratus.</title>
        <authorList>
            <person name="Murali S."/>
            <person name="Liu Y."/>
            <person name="Vee V."/>
            <person name="English A."/>
            <person name="Wang M."/>
            <person name="Skinner E."/>
            <person name="Han Y."/>
            <person name="Muzny D.M."/>
            <person name="Worley K.C."/>
            <person name="Gibbs R.A."/>
        </authorList>
    </citation>
    <scope>NUCLEOTIDE SEQUENCE</scope>
</reference>
<evidence type="ECO:0000256" key="3">
    <source>
        <dbReference type="SAM" id="Phobius"/>
    </source>
</evidence>
<feature type="transmembrane region" description="Helical" evidence="3">
    <location>
        <begin position="210"/>
        <end position="229"/>
    </location>
</feature>
<dbReference type="GeneID" id="115917925"/>
<dbReference type="OrthoDB" id="5667at2759"/>
<feature type="transmembrane region" description="Helical" evidence="3">
    <location>
        <begin position="145"/>
        <end position="168"/>
    </location>
</feature>
<accession>A0A7M7P3L1</accession>
<feature type="transmembrane region" description="Helical" evidence="3">
    <location>
        <begin position="348"/>
        <end position="368"/>
    </location>
</feature>
<feature type="transmembrane region" description="Helical" evidence="3">
    <location>
        <begin position="306"/>
        <end position="328"/>
    </location>
</feature>
<feature type="transmembrane region" description="Helical" evidence="3">
    <location>
        <begin position="50"/>
        <end position="70"/>
    </location>
</feature>
<feature type="transmembrane region" description="Helical" evidence="3">
    <location>
        <begin position="464"/>
        <end position="489"/>
    </location>
</feature>
<evidence type="ECO:0000259" key="4">
    <source>
        <dbReference type="PROSITE" id="PS50850"/>
    </source>
</evidence>
<protein>
    <recommendedName>
        <fullName evidence="4">Major facilitator superfamily (MFS) profile domain-containing protein</fullName>
    </recommendedName>
</protein>
<dbReference type="AlphaFoldDB" id="A0A7M7P3L1"/>
<keyword evidence="6" id="KW-1185">Reference proteome</keyword>
<evidence type="ECO:0000313" key="5">
    <source>
        <dbReference type="EnsemblMetazoa" id="XP_030845653"/>
    </source>
</evidence>
<dbReference type="SUPFAM" id="SSF103473">
    <property type="entry name" value="MFS general substrate transporter"/>
    <property type="match status" value="1"/>
</dbReference>
<dbReference type="RefSeq" id="XP_030845653.1">
    <property type="nucleotide sequence ID" value="XM_030989793.1"/>
</dbReference>
<feature type="transmembrane region" description="Helical" evidence="3">
    <location>
        <begin position="375"/>
        <end position="396"/>
    </location>
</feature>
<dbReference type="EnsemblMetazoa" id="XM_030989793">
    <property type="protein sequence ID" value="XP_030845653"/>
    <property type="gene ID" value="LOC115917925"/>
</dbReference>
<organism evidence="5 6">
    <name type="scientific">Strongylocentrotus purpuratus</name>
    <name type="common">Purple sea urchin</name>
    <dbReference type="NCBI Taxonomy" id="7668"/>
    <lineage>
        <taxon>Eukaryota</taxon>
        <taxon>Metazoa</taxon>
        <taxon>Echinodermata</taxon>
        <taxon>Eleutherozoa</taxon>
        <taxon>Echinozoa</taxon>
        <taxon>Echinoidea</taxon>
        <taxon>Euechinoidea</taxon>
        <taxon>Echinacea</taxon>
        <taxon>Camarodonta</taxon>
        <taxon>Echinidea</taxon>
        <taxon>Strongylocentrotidae</taxon>
        <taxon>Strongylocentrotus</taxon>
    </lineage>
</organism>
<evidence type="ECO:0000313" key="6">
    <source>
        <dbReference type="Proteomes" id="UP000007110"/>
    </source>
</evidence>
<dbReference type="Pfam" id="PF07690">
    <property type="entry name" value="MFS_1"/>
    <property type="match status" value="2"/>
</dbReference>
<comment type="subcellular location">
    <subcellularLocation>
        <location evidence="1">Membrane</location>
        <topology evidence="1">Multi-pass membrane protein</topology>
    </subcellularLocation>
</comment>
<keyword evidence="3" id="KW-1133">Transmembrane helix</keyword>
<dbReference type="Gene3D" id="1.20.1250.20">
    <property type="entry name" value="MFS general substrate transporter like domains"/>
    <property type="match status" value="1"/>
</dbReference>
<dbReference type="GO" id="GO:0008028">
    <property type="term" value="F:monocarboxylic acid transmembrane transporter activity"/>
    <property type="evidence" value="ECO:0000318"/>
    <property type="project" value="GO_Central"/>
</dbReference>
<sequence>MIKLNSLCHRGNKNIDNETDSGGPDQPELAQVSDIPLPLYKRLWVDPLNFRWITTFIWAVGVGVTFGIMGDFSMFYMFLEREFDSSVTELSWLGALPWCLCCFFSPLSTLIVHRFGYRATMVGACFVCAIGLFSTSFIQELWPAFLSYSLFFGGSSVVLYTVGCVYVTGYFDKKHCTGPVSTNGLAFEIAILVFSPVIQVTSDEWGWRWSVRLLSCCTLGAAFLFIVFIREPPSDMFNDDDDDVVDDKKKHYQQLREKEKKESGAENGGVVEERQDGEEEEEQGKEEVEQEEEKHWKASLKRYITLFKMPAFSILLIGIVISFTALSFNHINFGSYLTSVGISDQKTSLLHSLLAGSALVGRVSVLFVHLLPFSILLTYPIIAVISCGVSVVVLLVTPHWIFYIYSILIGLMRGLYFSLATGIAVELSGKEKAAEAYALAFVAWGVGSALAAVVPGITHELTGSYTLSMTLCAAFWGVSAILFFFVYLLNRRARAKRKRLSSNSKVNELKKEPLPLKDIRKDQIVSASYSPLPTEDVTTV</sequence>
<dbReference type="PROSITE" id="PS50850">
    <property type="entry name" value="MFS"/>
    <property type="match status" value="1"/>
</dbReference>
<keyword evidence="3" id="KW-0812">Transmembrane</keyword>
<feature type="domain" description="Major facilitator superfamily (MFS) profile" evidence="4">
    <location>
        <begin position="47"/>
        <end position="494"/>
    </location>
</feature>
<feature type="transmembrane region" description="Helical" evidence="3">
    <location>
        <begin position="119"/>
        <end position="139"/>
    </location>
</feature>
<reference evidence="5" key="2">
    <citation type="submission" date="2021-01" db="UniProtKB">
        <authorList>
            <consortium name="EnsemblMetazoa"/>
        </authorList>
    </citation>
    <scope>IDENTIFICATION</scope>
</reference>
<proteinExistence type="predicted"/>
<name>A0A7M7P3L1_STRPU</name>
<dbReference type="InParanoid" id="A0A7M7P3L1"/>
<evidence type="ECO:0000256" key="1">
    <source>
        <dbReference type="ARBA" id="ARBA00004141"/>
    </source>
</evidence>
<feature type="transmembrane region" description="Helical" evidence="3">
    <location>
        <begin position="90"/>
        <end position="112"/>
    </location>
</feature>
<dbReference type="InterPro" id="IPR050327">
    <property type="entry name" value="Proton-linked_MCT"/>
</dbReference>
<dbReference type="KEGG" id="spu:115917925"/>
<dbReference type="OMA" id="NSLCHRG"/>
<evidence type="ECO:0000256" key="2">
    <source>
        <dbReference type="SAM" id="MobiDB-lite"/>
    </source>
</evidence>
<dbReference type="Proteomes" id="UP000007110">
    <property type="component" value="Unassembled WGS sequence"/>
</dbReference>